<feature type="transmembrane region" description="Helical" evidence="6">
    <location>
        <begin position="497"/>
        <end position="519"/>
    </location>
</feature>
<evidence type="ECO:0000256" key="2">
    <source>
        <dbReference type="ARBA" id="ARBA00022475"/>
    </source>
</evidence>
<accession>A0A4Q1JJ03</accession>
<feature type="domain" description="ABC3 transporter permease C-terminal" evidence="7">
    <location>
        <begin position="976"/>
        <end position="1086"/>
    </location>
</feature>
<feature type="transmembrane region" description="Helical" evidence="6">
    <location>
        <begin position="643"/>
        <end position="664"/>
    </location>
</feature>
<protein>
    <submittedName>
        <fullName evidence="8">ABC transporter permease</fullName>
    </submittedName>
</protein>
<reference evidence="8 9" key="1">
    <citation type="submission" date="2019-01" db="EMBL/GenBank/DDBJ databases">
        <title>Ancylomarina salipaludis sp. nov., isolated from a salt marsh.</title>
        <authorList>
            <person name="Yoon J.-H."/>
        </authorList>
    </citation>
    <scope>NUCLEOTIDE SEQUENCE [LARGE SCALE GENOMIC DNA]</scope>
    <source>
        <strain evidence="8 9">SHSM-M15</strain>
    </source>
</reference>
<evidence type="ECO:0000256" key="4">
    <source>
        <dbReference type="ARBA" id="ARBA00022989"/>
    </source>
</evidence>
<feature type="transmembrane region" description="Helical" evidence="6">
    <location>
        <begin position="723"/>
        <end position="741"/>
    </location>
</feature>
<feature type="transmembrane region" description="Helical" evidence="6">
    <location>
        <begin position="676"/>
        <end position="695"/>
    </location>
</feature>
<dbReference type="RefSeq" id="WP_129255297.1">
    <property type="nucleotide sequence ID" value="NZ_SAXA01000014.1"/>
</dbReference>
<feature type="transmembrane region" description="Helical" evidence="6">
    <location>
        <begin position="549"/>
        <end position="572"/>
    </location>
</feature>
<keyword evidence="9" id="KW-1185">Reference proteome</keyword>
<keyword evidence="2" id="KW-1003">Cell membrane</keyword>
<comment type="subcellular location">
    <subcellularLocation>
        <location evidence="1">Cell membrane</location>
        <topology evidence="1">Multi-pass membrane protein</topology>
    </subcellularLocation>
</comment>
<keyword evidence="5 6" id="KW-0472">Membrane</keyword>
<feature type="transmembrane region" description="Helical" evidence="6">
    <location>
        <begin position="1057"/>
        <end position="1077"/>
    </location>
</feature>
<evidence type="ECO:0000259" key="7">
    <source>
        <dbReference type="Pfam" id="PF02687"/>
    </source>
</evidence>
<evidence type="ECO:0000313" key="9">
    <source>
        <dbReference type="Proteomes" id="UP000289703"/>
    </source>
</evidence>
<evidence type="ECO:0000256" key="6">
    <source>
        <dbReference type="SAM" id="Phobius"/>
    </source>
</evidence>
<dbReference type="OrthoDB" id="1108902at2"/>
<feature type="transmembrane region" description="Helical" evidence="6">
    <location>
        <begin position="20"/>
        <end position="39"/>
    </location>
</feature>
<feature type="transmembrane region" description="Helical" evidence="6">
    <location>
        <begin position="1026"/>
        <end position="1045"/>
    </location>
</feature>
<proteinExistence type="predicted"/>
<keyword evidence="4 6" id="KW-1133">Transmembrane helix</keyword>
<evidence type="ECO:0000256" key="5">
    <source>
        <dbReference type="ARBA" id="ARBA00023136"/>
    </source>
</evidence>
<evidence type="ECO:0000313" key="8">
    <source>
        <dbReference type="EMBL" id="RXQ89876.1"/>
    </source>
</evidence>
<dbReference type="GO" id="GO:0005886">
    <property type="term" value="C:plasma membrane"/>
    <property type="evidence" value="ECO:0007669"/>
    <property type="project" value="UniProtKB-SubCell"/>
</dbReference>
<sequence length="1094" mass="121457">MNLYRYILRSLWFFKKQHLAVLLGTLISTAVLTGALIIGDSVKYSLHQLLNMRLGEIEFAMPTGDRFVRAELAKDIAIDMGIKVEPVLSVKGLAIESESQKRANGVQVYGIDQAFSGFSEKVLPNLKKDEVAISENLAEKLGLVPGNEFLLRVEKANLVPVNAPFVSDEDQSLALRLSVKTILDDKQLGRFSLRSNQVAPYNIFMSRAFLAQEMELEGKVNLLLASGRGNSDLTEISLNESLAKKWQLADAGLQLKELKDQSVFELSSDRIFIDEPIANEIQKMALPKDALITYFVNSLESKTGKTPYSFVTAIENEDMFSDIRTDRIHISSWLARDLSLKIGDSLKLDYFVIGPLRSLEEESRDFLVSGIFSEKTKKLDQAMMPSFPGLSNAGSCNDWEAGIPIDFSRIRDKDEAYWKKYKGTPKAMIGMSSALNMWSNKYGQYTAFRFHKDALTLPLLKKEILKRLHPSMLNLTFISVRNQGENAANNMVDFGELFLSLSFFIIAAGILLTLLIYALNLENRNQETGILKGLGFNDRKILKIRFFESLPTIIFGGILGSLIGIAYNQAIIWGLNSVWQDVVRTNMIQLNVQVQTLIVGAVIGMLIALLSVYWVSRRHLRKSVVGLIQNTNPGSNLKKKKSLSLLSAGFAFIISLLIAVYAFVSSDILNAELLMSSGGLLMIACFAAFYYFLILNDEQNRTSVPSLVELAIKNAARNKGRSLSTIVLLALGCFSVMITGANRKTFVDTEDSPQSGTGAYNYWIETSLPVLNDINTDEGKEKLGLAEDSLMTTADFVQFRSLDGDDASCLNLNQVQRPRVLGFKIGQFDKRSAFSFATLHKAVNPNHPWLALNQDFGPDVIPAYADQTVIVWGLKKAVGDTLQYKDEFGKTMKLLLIGGLNNSIFQGNILISDQNFQSHYPSVSGSKLILVDGINKEGIQMIEDQLLDYGPQVQKASERLAAFYSVENTYLNMFMLLGALGVMIGTLGLGIVLLRNMLERRQELALLKALGFEQKSIFRLVMIENLFLLVVGLLSGALAALVGMLPCLFSDAFSMPVAFVLQVTLAILFFALISIYIPAKLAMKQNLIESLKNE</sequence>
<evidence type="ECO:0000256" key="3">
    <source>
        <dbReference type="ARBA" id="ARBA00022692"/>
    </source>
</evidence>
<name>A0A4Q1JJ03_9BACT</name>
<dbReference type="Proteomes" id="UP000289703">
    <property type="component" value="Unassembled WGS sequence"/>
</dbReference>
<gene>
    <name evidence="8" type="ORF">EO244_13920</name>
</gene>
<comment type="caution">
    <text evidence="8">The sequence shown here is derived from an EMBL/GenBank/DDBJ whole genome shotgun (WGS) entry which is preliminary data.</text>
</comment>
<dbReference type="AlphaFoldDB" id="A0A4Q1JJ03"/>
<dbReference type="Pfam" id="PF02687">
    <property type="entry name" value="FtsX"/>
    <property type="match status" value="2"/>
</dbReference>
<dbReference type="PANTHER" id="PTHR43738">
    <property type="entry name" value="ABC TRANSPORTER, MEMBRANE PROTEIN"/>
    <property type="match status" value="1"/>
</dbReference>
<dbReference type="InterPro" id="IPR003838">
    <property type="entry name" value="ABC3_permease_C"/>
</dbReference>
<feature type="transmembrane region" description="Helical" evidence="6">
    <location>
        <begin position="592"/>
        <end position="615"/>
    </location>
</feature>
<feature type="transmembrane region" description="Helical" evidence="6">
    <location>
        <begin position="970"/>
        <end position="994"/>
    </location>
</feature>
<dbReference type="EMBL" id="SAXA01000014">
    <property type="protein sequence ID" value="RXQ89876.1"/>
    <property type="molecule type" value="Genomic_DNA"/>
</dbReference>
<keyword evidence="3 6" id="KW-0812">Transmembrane</keyword>
<dbReference type="PANTHER" id="PTHR43738:SF2">
    <property type="entry name" value="ABC TRANSPORTER PERMEASE"/>
    <property type="match status" value="1"/>
</dbReference>
<evidence type="ECO:0000256" key="1">
    <source>
        <dbReference type="ARBA" id="ARBA00004651"/>
    </source>
</evidence>
<feature type="domain" description="ABC3 transporter permease C-terminal" evidence="7">
    <location>
        <begin position="500"/>
        <end position="623"/>
    </location>
</feature>
<organism evidence="8 9">
    <name type="scientific">Ancylomarina salipaludis</name>
    <dbReference type="NCBI Taxonomy" id="2501299"/>
    <lineage>
        <taxon>Bacteria</taxon>
        <taxon>Pseudomonadati</taxon>
        <taxon>Bacteroidota</taxon>
        <taxon>Bacteroidia</taxon>
        <taxon>Marinilabiliales</taxon>
        <taxon>Marinifilaceae</taxon>
        <taxon>Ancylomarina</taxon>
    </lineage>
</organism>
<dbReference type="InterPro" id="IPR051125">
    <property type="entry name" value="ABC-4/HrtB_transporter"/>
</dbReference>